<name>A0AB74N2A2_AGGAC</name>
<gene>
    <name evidence="1" type="ORF">CQR80_05445</name>
    <name evidence="2" type="ORF">FXB79_11300</name>
</gene>
<dbReference type="EMBL" id="VSED01000073">
    <property type="protein sequence ID" value="TYA37974.1"/>
    <property type="molecule type" value="Genomic_DNA"/>
</dbReference>
<protein>
    <submittedName>
        <fullName evidence="2">Uncharacterized protein</fullName>
    </submittedName>
</protein>
<comment type="caution">
    <text evidence="2">The sequence shown here is derived from an EMBL/GenBank/DDBJ whole genome shotgun (WGS) entry which is preliminary data.</text>
</comment>
<dbReference type="Proteomes" id="UP000323012">
    <property type="component" value="Unassembled WGS sequence"/>
</dbReference>
<dbReference type="AlphaFoldDB" id="A0AB74N2A2"/>
<dbReference type="EMBL" id="PCGW01000008">
    <property type="protein sequence ID" value="PHO20687.1"/>
    <property type="molecule type" value="Genomic_DNA"/>
</dbReference>
<organism evidence="2 4">
    <name type="scientific">Aggregatibacter actinomycetemcomitans</name>
    <name type="common">Actinobacillus actinomycetemcomitans</name>
    <name type="synonym">Haemophilus actinomycetemcomitans</name>
    <dbReference type="NCBI Taxonomy" id="714"/>
    <lineage>
        <taxon>Bacteria</taxon>
        <taxon>Pseudomonadati</taxon>
        <taxon>Pseudomonadota</taxon>
        <taxon>Gammaproteobacteria</taxon>
        <taxon>Pasteurellales</taxon>
        <taxon>Pasteurellaceae</taxon>
        <taxon>Aggregatibacter</taxon>
    </lineage>
</organism>
<evidence type="ECO:0000313" key="4">
    <source>
        <dbReference type="Proteomes" id="UP000323012"/>
    </source>
</evidence>
<proteinExistence type="predicted"/>
<keyword evidence="3" id="KW-1185">Reference proteome</keyword>
<reference evidence="2 4" key="2">
    <citation type="submission" date="2019-08" db="EMBL/GenBank/DDBJ databases">
        <title>Whole genome sequencing of Aggregatibacter actinomycetemcomitans cultured from blood stream infections in Denmark reveals a novel phylogenetic lineage expressing serotype a membrane O polysaccharide.</title>
        <authorList>
            <person name="Nedergaard S."/>
            <person name="Kobel C.M."/>
            <person name="Nielsen M.B."/>
            <person name="Moeller R.T."/>
            <person name="Jensen A.B."/>
            <person name="Noerskov-Lauritsen N."/>
        </authorList>
    </citation>
    <scope>NUCLEOTIDE SEQUENCE [LARGE SCALE GENOMIC DNA]</scope>
    <source>
        <strain evidence="2 4">PN_563</strain>
    </source>
</reference>
<accession>A0AB74N2A2</accession>
<dbReference type="Proteomes" id="UP000226080">
    <property type="component" value="Unassembled WGS sequence"/>
</dbReference>
<evidence type="ECO:0000313" key="1">
    <source>
        <dbReference type="EMBL" id="PHO20687.1"/>
    </source>
</evidence>
<evidence type="ECO:0000313" key="3">
    <source>
        <dbReference type="Proteomes" id="UP000226080"/>
    </source>
</evidence>
<sequence>MNWKPLILRLGKHGITMNRIQSLTFPFPAKKARKKSRLKSRWNNVRWKVFMWKLSELRRIR</sequence>
<evidence type="ECO:0000313" key="2">
    <source>
        <dbReference type="EMBL" id="TYA37974.1"/>
    </source>
</evidence>
<reference evidence="1 3" key="1">
    <citation type="submission" date="2017-10" db="EMBL/GenBank/DDBJ databases">
        <title>Draft genome sequences of Aggregatibacter actinomycetemcomitans strains 310a and 310b.</title>
        <authorList>
            <person name="May A.C."/>
            <person name="Ohta H."/>
            <person name="Maeda H."/>
            <person name="Kokeguchi S."/>
            <person name="Cugini C."/>
        </authorList>
    </citation>
    <scope>NUCLEOTIDE SEQUENCE [LARGE SCALE GENOMIC DNA]</scope>
    <source>
        <strain evidence="1 3">310b</strain>
    </source>
</reference>